<evidence type="ECO:0000313" key="2">
    <source>
        <dbReference type="Proteomes" id="UP000327013"/>
    </source>
</evidence>
<dbReference type="EMBL" id="CM017327">
    <property type="protein sequence ID" value="KAE8099845.1"/>
    <property type="molecule type" value="Genomic_DNA"/>
</dbReference>
<dbReference type="AlphaFoldDB" id="A0A5N6RM18"/>
<protein>
    <submittedName>
        <fullName evidence="1">Uncharacterized protein</fullName>
    </submittedName>
</protein>
<dbReference type="Proteomes" id="UP000327013">
    <property type="component" value="Chromosome 7"/>
</dbReference>
<accession>A0A5N6RM18</accession>
<evidence type="ECO:0000313" key="1">
    <source>
        <dbReference type="EMBL" id="KAE8099845.1"/>
    </source>
</evidence>
<name>A0A5N6RM18_9ROSI</name>
<sequence>MEQSGVGEKKRGRRPAPYDCDLGMTNLEALRESEEWDLRVCDLGGDGLLRVWEATGC</sequence>
<keyword evidence="2" id="KW-1185">Reference proteome</keyword>
<gene>
    <name evidence="1" type="ORF">FH972_017794</name>
</gene>
<organism evidence="1 2">
    <name type="scientific">Carpinus fangiana</name>
    <dbReference type="NCBI Taxonomy" id="176857"/>
    <lineage>
        <taxon>Eukaryota</taxon>
        <taxon>Viridiplantae</taxon>
        <taxon>Streptophyta</taxon>
        <taxon>Embryophyta</taxon>
        <taxon>Tracheophyta</taxon>
        <taxon>Spermatophyta</taxon>
        <taxon>Magnoliopsida</taxon>
        <taxon>eudicotyledons</taxon>
        <taxon>Gunneridae</taxon>
        <taxon>Pentapetalae</taxon>
        <taxon>rosids</taxon>
        <taxon>fabids</taxon>
        <taxon>Fagales</taxon>
        <taxon>Betulaceae</taxon>
        <taxon>Carpinus</taxon>
    </lineage>
</organism>
<proteinExistence type="predicted"/>
<reference evidence="1 2" key="1">
    <citation type="submission" date="2019-06" db="EMBL/GenBank/DDBJ databases">
        <title>A chromosomal-level reference genome of Carpinus fangiana (Coryloideae, Betulaceae).</title>
        <authorList>
            <person name="Yang X."/>
            <person name="Wang Z."/>
            <person name="Zhang L."/>
            <person name="Hao G."/>
            <person name="Liu J."/>
            <person name="Yang Y."/>
        </authorList>
    </citation>
    <scope>NUCLEOTIDE SEQUENCE [LARGE SCALE GENOMIC DNA]</scope>
    <source>
        <strain evidence="1">Cfa_2016G</strain>
        <tissue evidence="1">Leaf</tissue>
    </source>
</reference>